<name>A0ABY5Y1C2_9BACT</name>
<dbReference type="PROSITE" id="PS50928">
    <property type="entry name" value="ABC_TM1"/>
    <property type="match status" value="1"/>
</dbReference>
<keyword evidence="3 5" id="KW-1133">Transmembrane helix</keyword>
<feature type="transmembrane region" description="Helical" evidence="5">
    <location>
        <begin position="198"/>
        <end position="216"/>
    </location>
</feature>
<dbReference type="NCBIfam" id="NF038017">
    <property type="entry name" value="ABC_perm1"/>
    <property type="match status" value="1"/>
</dbReference>
<dbReference type="InterPro" id="IPR035906">
    <property type="entry name" value="MetI-like_sf"/>
</dbReference>
<evidence type="ECO:0000256" key="3">
    <source>
        <dbReference type="ARBA" id="ARBA00022989"/>
    </source>
</evidence>
<keyword evidence="8" id="KW-1185">Reference proteome</keyword>
<evidence type="ECO:0000313" key="8">
    <source>
        <dbReference type="Proteomes" id="UP001058120"/>
    </source>
</evidence>
<dbReference type="EMBL" id="CP065938">
    <property type="protein sequence ID" value="UWX05970.1"/>
    <property type="molecule type" value="Genomic_DNA"/>
</dbReference>
<reference evidence="7" key="1">
    <citation type="submission" date="2020-12" db="EMBL/GenBank/DDBJ databases">
        <title>Taurinivorans muris gen. nov., sp. nov., fundamental and realized metabolic niche of a ubiquitous sulfidogenic bacterium in the murine intestine.</title>
        <authorList>
            <person name="Ye H."/>
            <person name="Hanson B.T."/>
            <person name="Loy A."/>
        </authorList>
    </citation>
    <scope>NUCLEOTIDE SEQUENCE</scope>
    <source>
        <strain evidence="7">LT0009</strain>
    </source>
</reference>
<sequence>MEMVFDFIGLLNNVGAFHAISVTLFMAFAATSVSVCFGVVFGLLFEKYHFPCKNIVLRVNKTLMGVPPVVMGLVVYMLVMRRGPLGSFELLFTIPGMIIAQVLIITPIITGMVHTVAQKQAPQMRAFAKSMGANERQTFWLVIRELRSEMYFAAVTGFGRSISEVGSVMLVGGNIKGSTRTMTTAISLLKSQGIFTEGIFLGVVLLLISFFLQLLVDYFRKEENINENF</sequence>
<dbReference type="SUPFAM" id="SSF161098">
    <property type="entry name" value="MetI-like"/>
    <property type="match status" value="1"/>
</dbReference>
<evidence type="ECO:0000259" key="6">
    <source>
        <dbReference type="PROSITE" id="PS50928"/>
    </source>
</evidence>
<accession>A0ABY5Y1C2</accession>
<keyword evidence="5" id="KW-0813">Transport</keyword>
<protein>
    <submittedName>
        <fullName evidence="7">ABC transporter permease</fullName>
    </submittedName>
</protein>
<organism evidence="7 8">
    <name type="scientific">Taurinivorans muris</name>
    <dbReference type="NCBI Taxonomy" id="2787751"/>
    <lineage>
        <taxon>Bacteria</taxon>
        <taxon>Pseudomonadati</taxon>
        <taxon>Thermodesulfobacteriota</taxon>
        <taxon>Desulfovibrionia</taxon>
        <taxon>Desulfovibrionales</taxon>
        <taxon>Desulfovibrionaceae</taxon>
        <taxon>Taurinivorans</taxon>
    </lineage>
</organism>
<dbReference type="InterPro" id="IPR000515">
    <property type="entry name" value="MetI-like"/>
</dbReference>
<evidence type="ECO:0000256" key="2">
    <source>
        <dbReference type="ARBA" id="ARBA00022692"/>
    </source>
</evidence>
<evidence type="ECO:0000256" key="1">
    <source>
        <dbReference type="ARBA" id="ARBA00004651"/>
    </source>
</evidence>
<evidence type="ECO:0000313" key="7">
    <source>
        <dbReference type="EMBL" id="UWX05970.1"/>
    </source>
</evidence>
<feature type="domain" description="ABC transmembrane type-1" evidence="6">
    <location>
        <begin position="20"/>
        <end position="216"/>
    </location>
</feature>
<gene>
    <name evidence="7" type="ORF">JBF11_01190</name>
</gene>
<feature type="transmembrane region" description="Helical" evidence="5">
    <location>
        <begin position="20"/>
        <end position="45"/>
    </location>
</feature>
<dbReference type="PANTHER" id="PTHR43632">
    <property type="entry name" value="PERMEASE COMPONENT OF TUNGSTATE ABC TRANSPORTER"/>
    <property type="match status" value="1"/>
</dbReference>
<proteinExistence type="inferred from homology"/>
<evidence type="ECO:0000256" key="4">
    <source>
        <dbReference type="ARBA" id="ARBA00023136"/>
    </source>
</evidence>
<comment type="similarity">
    <text evidence="5">Belongs to the binding-protein-dependent transport system permease family.</text>
</comment>
<keyword evidence="4 5" id="KW-0472">Membrane</keyword>
<dbReference type="PANTHER" id="PTHR43632:SF1">
    <property type="entry name" value="PERMEASE COMPONENT OF TUNGSTATE ABC TRANSPORTER"/>
    <property type="match status" value="1"/>
</dbReference>
<dbReference type="CDD" id="cd06261">
    <property type="entry name" value="TM_PBP2"/>
    <property type="match status" value="1"/>
</dbReference>
<evidence type="ECO:0000256" key="5">
    <source>
        <dbReference type="RuleBase" id="RU363032"/>
    </source>
</evidence>
<dbReference type="Proteomes" id="UP001058120">
    <property type="component" value="Chromosome"/>
</dbReference>
<dbReference type="RefSeq" id="WP_334315565.1">
    <property type="nucleotide sequence ID" value="NZ_CP065938.1"/>
</dbReference>
<dbReference type="Pfam" id="PF00528">
    <property type="entry name" value="BPD_transp_1"/>
    <property type="match status" value="1"/>
</dbReference>
<feature type="transmembrane region" description="Helical" evidence="5">
    <location>
        <begin position="91"/>
        <end position="117"/>
    </location>
</feature>
<dbReference type="Gene3D" id="1.10.3720.10">
    <property type="entry name" value="MetI-like"/>
    <property type="match status" value="1"/>
</dbReference>
<comment type="subcellular location">
    <subcellularLocation>
        <location evidence="1 5">Cell membrane</location>
        <topology evidence="1 5">Multi-pass membrane protein</topology>
    </subcellularLocation>
</comment>
<keyword evidence="2 5" id="KW-0812">Transmembrane</keyword>
<dbReference type="InterPro" id="IPR049783">
    <property type="entry name" value="ABC_perm_TupB-like"/>
</dbReference>
<feature type="transmembrane region" description="Helical" evidence="5">
    <location>
        <begin position="57"/>
        <end position="79"/>
    </location>
</feature>